<dbReference type="SUPFAM" id="SSF51735">
    <property type="entry name" value="NAD(P)-binding Rossmann-fold domains"/>
    <property type="match status" value="1"/>
</dbReference>
<accession>A0A6J6B678</accession>
<dbReference type="EMBL" id="CAEZSE010000072">
    <property type="protein sequence ID" value="CAB4534521.1"/>
    <property type="molecule type" value="Genomic_DNA"/>
</dbReference>
<dbReference type="AlphaFoldDB" id="A0A6J6B678"/>
<name>A0A6J6B678_9ZZZZ</name>
<organism evidence="1">
    <name type="scientific">freshwater metagenome</name>
    <dbReference type="NCBI Taxonomy" id="449393"/>
    <lineage>
        <taxon>unclassified sequences</taxon>
        <taxon>metagenomes</taxon>
        <taxon>ecological metagenomes</taxon>
    </lineage>
</organism>
<dbReference type="Gene3D" id="3.40.50.720">
    <property type="entry name" value="NAD(P)-binding Rossmann-like Domain"/>
    <property type="match status" value="1"/>
</dbReference>
<proteinExistence type="predicted"/>
<evidence type="ECO:0000313" key="1">
    <source>
        <dbReference type="EMBL" id="CAB4534521.1"/>
    </source>
</evidence>
<dbReference type="InterPro" id="IPR036291">
    <property type="entry name" value="NAD(P)-bd_dom_sf"/>
</dbReference>
<protein>
    <submittedName>
        <fullName evidence="1">Unannotated protein</fullName>
    </submittedName>
</protein>
<dbReference type="Gene3D" id="3.30.360.10">
    <property type="entry name" value="Dihydrodipicolinate Reductase, domain 2"/>
    <property type="match status" value="1"/>
</dbReference>
<reference evidence="1" key="1">
    <citation type="submission" date="2020-05" db="EMBL/GenBank/DDBJ databases">
        <authorList>
            <person name="Chiriac C."/>
            <person name="Salcher M."/>
            <person name="Ghai R."/>
            <person name="Kavagutti S V."/>
        </authorList>
    </citation>
    <scope>NUCLEOTIDE SEQUENCE</scope>
</reference>
<gene>
    <name evidence="1" type="ORF">UFOPK1353_00558</name>
</gene>
<sequence>MIGIVGAGVVGSRVAETLRLFSLRQICVHDTEQIISQRLAARLSDEKSQISVVDRNAMKSAKVVVLCGPSPHFSIAKEFLDAGVSVVSTSDDIADCLNLLTLSQLALENKATLIVGAASSPGMSGLLVRHLALSFDSIDEVHVALHGTGGPACARQHHRALSGQSIGWHDGEWLRRPAGSGRELCWFPEPVGAYDCYRAELPDPLLIKRAFPELERVTGRVTATRRDRVFSRVPMMIPPQAEGGMGGLRVEVRGMKNGARLVDVIAVAERVGQVAGVVAANTAHAIDTNKIEKHGAHVLGDESMPNAWLVAQICNAGINLHSFVRA</sequence>